<dbReference type="InterPro" id="IPR020843">
    <property type="entry name" value="ER"/>
</dbReference>
<sequence>MIHAIRIHEHGGPEKMVWEEVPLPAPKADEVLVRHEAIGLNYIDVYFRNGLYKVPSLPATLGMEAAGVVEAVGSEVADFAVGDRVAYAMAPIGAYAEARTLKSDRVVKIPDDIDSRTAAAMMLQGMTAQYLLRRTYPVKAGDTILVHAAAGGVGLIMCQWAKALGCTVIGTVSTPEKAALAQAHGAAHVLISGQDDLPARVKDITGGAMLPVVYDSVGKDTFMTSLDCLAPLGMMVSYGNASGPVPPVNIGLLAAKGSLFLTRPTLATYTARHSDLVATATDLFSVVQSGAVKIQINQSFPLKDAAEAHRALESRQTTGSTILLP</sequence>
<dbReference type="Pfam" id="PF08240">
    <property type="entry name" value="ADH_N"/>
    <property type="match status" value="1"/>
</dbReference>
<reference evidence="4 5" key="1">
    <citation type="journal article" date="2015" name="Int. J. Syst. Evol. Microbiol.">
        <title>Roseomonas oryzae sp. nov., isolated from paddy rhizosphere soil.</title>
        <authorList>
            <person name="Ramaprasad E.V."/>
            <person name="Sasikala Ch."/>
            <person name="Ramana Ch.V."/>
        </authorList>
    </citation>
    <scope>NUCLEOTIDE SEQUENCE [LARGE SCALE GENOMIC DNA]</scope>
    <source>
        <strain evidence="4 5">KCTC 42542</strain>
    </source>
</reference>
<dbReference type="Proteomes" id="UP000322110">
    <property type="component" value="Unassembled WGS sequence"/>
</dbReference>
<dbReference type="GO" id="GO:0070402">
    <property type="term" value="F:NADPH binding"/>
    <property type="evidence" value="ECO:0007669"/>
    <property type="project" value="TreeGrafter"/>
</dbReference>
<evidence type="ECO:0000313" key="4">
    <source>
        <dbReference type="EMBL" id="KAA2213886.1"/>
    </source>
</evidence>
<dbReference type="InterPro" id="IPR013149">
    <property type="entry name" value="ADH-like_C"/>
</dbReference>
<dbReference type="SUPFAM" id="SSF51735">
    <property type="entry name" value="NAD(P)-binding Rossmann-fold domains"/>
    <property type="match status" value="1"/>
</dbReference>
<evidence type="ECO:0000259" key="3">
    <source>
        <dbReference type="SMART" id="SM00829"/>
    </source>
</evidence>
<dbReference type="PROSITE" id="PS01162">
    <property type="entry name" value="QOR_ZETA_CRYSTAL"/>
    <property type="match status" value="1"/>
</dbReference>
<dbReference type="PANTHER" id="PTHR48106">
    <property type="entry name" value="QUINONE OXIDOREDUCTASE PIG3-RELATED"/>
    <property type="match status" value="1"/>
</dbReference>
<dbReference type="PANTHER" id="PTHR48106:SF13">
    <property type="entry name" value="QUINONE OXIDOREDUCTASE-RELATED"/>
    <property type="match status" value="1"/>
</dbReference>
<dbReference type="GO" id="GO:0035925">
    <property type="term" value="F:mRNA 3'-UTR AU-rich region binding"/>
    <property type="evidence" value="ECO:0007669"/>
    <property type="project" value="TreeGrafter"/>
</dbReference>
<dbReference type="AlphaFoldDB" id="A0A5B2THB5"/>
<dbReference type="Gene3D" id="3.90.180.10">
    <property type="entry name" value="Medium-chain alcohol dehydrogenases, catalytic domain"/>
    <property type="match status" value="1"/>
</dbReference>
<organism evidence="4 5">
    <name type="scientific">Teichococcus oryzae</name>
    <dbReference type="NCBI Taxonomy" id="1608942"/>
    <lineage>
        <taxon>Bacteria</taxon>
        <taxon>Pseudomonadati</taxon>
        <taxon>Pseudomonadota</taxon>
        <taxon>Alphaproteobacteria</taxon>
        <taxon>Acetobacterales</taxon>
        <taxon>Roseomonadaceae</taxon>
        <taxon>Roseomonas</taxon>
    </lineage>
</organism>
<dbReference type="InterPro" id="IPR047618">
    <property type="entry name" value="QOR-like"/>
</dbReference>
<dbReference type="Gene3D" id="3.40.50.720">
    <property type="entry name" value="NAD(P)-binding Rossmann-like Domain"/>
    <property type="match status" value="1"/>
</dbReference>
<dbReference type="GO" id="GO:0005829">
    <property type="term" value="C:cytosol"/>
    <property type="evidence" value="ECO:0007669"/>
    <property type="project" value="TreeGrafter"/>
</dbReference>
<accession>A0A5B2THB5</accession>
<proteinExistence type="predicted"/>
<evidence type="ECO:0000313" key="5">
    <source>
        <dbReference type="Proteomes" id="UP000322110"/>
    </source>
</evidence>
<keyword evidence="2" id="KW-0560">Oxidoreductase</keyword>
<dbReference type="CDD" id="cd05286">
    <property type="entry name" value="QOR2"/>
    <property type="match status" value="1"/>
</dbReference>
<dbReference type="InterPro" id="IPR011032">
    <property type="entry name" value="GroES-like_sf"/>
</dbReference>
<dbReference type="InterPro" id="IPR036291">
    <property type="entry name" value="NAD(P)-bd_dom_sf"/>
</dbReference>
<evidence type="ECO:0000256" key="1">
    <source>
        <dbReference type="ARBA" id="ARBA00022857"/>
    </source>
</evidence>
<protein>
    <submittedName>
        <fullName evidence="4">Quinone oxidoreductase</fullName>
    </submittedName>
</protein>
<comment type="caution">
    <text evidence="4">The sequence shown here is derived from an EMBL/GenBank/DDBJ whole genome shotgun (WGS) entry which is preliminary data.</text>
</comment>
<dbReference type="OrthoDB" id="9805883at2"/>
<keyword evidence="5" id="KW-1185">Reference proteome</keyword>
<feature type="domain" description="Enoyl reductase (ER)" evidence="3">
    <location>
        <begin position="11"/>
        <end position="323"/>
    </location>
</feature>
<evidence type="ECO:0000256" key="2">
    <source>
        <dbReference type="ARBA" id="ARBA00023002"/>
    </source>
</evidence>
<dbReference type="SMART" id="SM00829">
    <property type="entry name" value="PKS_ER"/>
    <property type="match status" value="1"/>
</dbReference>
<dbReference type="Pfam" id="PF00107">
    <property type="entry name" value="ADH_zinc_N"/>
    <property type="match status" value="1"/>
</dbReference>
<dbReference type="EMBL" id="VUKA01000002">
    <property type="protein sequence ID" value="KAA2213886.1"/>
    <property type="molecule type" value="Genomic_DNA"/>
</dbReference>
<dbReference type="FunFam" id="3.40.50.720:FF:000053">
    <property type="entry name" value="Quinone oxidoreductase 1"/>
    <property type="match status" value="1"/>
</dbReference>
<dbReference type="RefSeq" id="WP_149811542.1">
    <property type="nucleotide sequence ID" value="NZ_VUKA01000002.1"/>
</dbReference>
<dbReference type="NCBIfam" id="NF008024">
    <property type="entry name" value="PRK10754.1"/>
    <property type="match status" value="1"/>
</dbReference>
<dbReference type="GO" id="GO:0003960">
    <property type="term" value="F:quinone reductase (NADPH) activity"/>
    <property type="evidence" value="ECO:0007669"/>
    <property type="project" value="InterPro"/>
</dbReference>
<dbReference type="InterPro" id="IPR013154">
    <property type="entry name" value="ADH-like_N"/>
</dbReference>
<dbReference type="SUPFAM" id="SSF50129">
    <property type="entry name" value="GroES-like"/>
    <property type="match status" value="1"/>
</dbReference>
<dbReference type="InterPro" id="IPR002364">
    <property type="entry name" value="Quin_OxRdtase/zeta-crystal_CS"/>
</dbReference>
<gene>
    <name evidence="4" type="ORF">F0Q34_07495</name>
</gene>
<dbReference type="GO" id="GO:0008270">
    <property type="term" value="F:zinc ion binding"/>
    <property type="evidence" value="ECO:0007669"/>
    <property type="project" value="InterPro"/>
</dbReference>
<keyword evidence="1" id="KW-0521">NADP</keyword>
<name>A0A5B2THB5_9PROT</name>